<dbReference type="EMBL" id="MU806070">
    <property type="protein sequence ID" value="KAJ3840642.1"/>
    <property type="molecule type" value="Genomic_DNA"/>
</dbReference>
<dbReference type="GO" id="GO:0046872">
    <property type="term" value="F:metal ion binding"/>
    <property type="evidence" value="ECO:0007669"/>
    <property type="project" value="UniProtKB-KW"/>
</dbReference>
<dbReference type="InterPro" id="IPR027443">
    <property type="entry name" value="IPNS-like_sf"/>
</dbReference>
<dbReference type="InterPro" id="IPR044861">
    <property type="entry name" value="IPNS-like_FE2OG_OXY"/>
</dbReference>
<sequence length="372" mass="42079">MSNTTTANFQTIPTLDYSLTAHPESKAQFISQLRSVIINVGFLYLSNTPVDKALISTLKDDYIPRLFALPQEDKDRIRMVNSPHFLGYSRMGMELTKGEVDWREQFDFGTGCEEEKPLKDGEPEYWNVYGPSQYPTETQLPGFKALFETYLVQVSALAADFLRLVSEAVGLPPDTLDQFYKTENRTMHLSKIVKYPVQGQSKQGVGAHYDGSMLTFLLQASEEHRGLQAQNLRGEWIDVPPKPDTFVVNFGRSLEFVTQGVVRATSHRVLAPPLDSKTPRYSVPFFYSGMDLEVRVDSNALKMPSEILKLRDERGVLPETESINYPEYAHDVAGKVYLLGRAKSHPDVAERHYPDVFKELFPNGMPLHGVAY</sequence>
<keyword evidence="4" id="KW-1185">Reference proteome</keyword>
<dbReference type="InterPro" id="IPR005123">
    <property type="entry name" value="Oxoglu/Fe-dep_dioxygenase_dom"/>
</dbReference>
<dbReference type="Pfam" id="PF03171">
    <property type="entry name" value="2OG-FeII_Oxy"/>
    <property type="match status" value="1"/>
</dbReference>
<dbReference type="Pfam" id="PF14226">
    <property type="entry name" value="DIOX_N"/>
    <property type="match status" value="1"/>
</dbReference>
<comment type="caution">
    <text evidence="3">The sequence shown here is derived from an EMBL/GenBank/DDBJ whole genome shotgun (WGS) entry which is preliminary data.</text>
</comment>
<reference evidence="3" key="1">
    <citation type="submission" date="2022-08" db="EMBL/GenBank/DDBJ databases">
        <authorList>
            <consortium name="DOE Joint Genome Institute"/>
            <person name="Min B."/>
            <person name="Riley R."/>
            <person name="Sierra-Patev S."/>
            <person name="Naranjo-Ortiz M."/>
            <person name="Looney B."/>
            <person name="Konkel Z."/>
            <person name="Slot J.C."/>
            <person name="Sakamoto Y."/>
            <person name="Steenwyk J.L."/>
            <person name="Rokas A."/>
            <person name="Carro J."/>
            <person name="Camarero S."/>
            <person name="Ferreira P."/>
            <person name="Molpeceres G."/>
            <person name="Ruiz-Duenas F.J."/>
            <person name="Serrano A."/>
            <person name="Henrissat B."/>
            <person name="Drula E."/>
            <person name="Hughes K.W."/>
            <person name="Mata J.L."/>
            <person name="Ishikawa N.K."/>
            <person name="Vargas-Isla R."/>
            <person name="Ushijima S."/>
            <person name="Smith C.A."/>
            <person name="Ahrendt S."/>
            <person name="Andreopoulos W."/>
            <person name="He G."/>
            <person name="Labutti K."/>
            <person name="Lipzen A."/>
            <person name="Ng V."/>
            <person name="Sandor L."/>
            <person name="Barry K."/>
            <person name="Martinez A.T."/>
            <person name="Xiao Y."/>
            <person name="Gibbons J.G."/>
            <person name="Terashima K."/>
            <person name="Hibbett D.S."/>
            <person name="Grigoriev I.V."/>
        </authorList>
    </citation>
    <scope>NUCLEOTIDE SEQUENCE</scope>
    <source>
        <strain evidence="3">TFB9207</strain>
    </source>
</reference>
<name>A0AA38UG91_9AGAR</name>
<proteinExistence type="inferred from homology"/>
<dbReference type="InterPro" id="IPR026992">
    <property type="entry name" value="DIOX_N"/>
</dbReference>
<feature type="domain" description="Fe2OG dioxygenase" evidence="2">
    <location>
        <begin position="185"/>
        <end position="289"/>
    </location>
</feature>
<keyword evidence="1" id="KW-0408">Iron</keyword>
<accession>A0AA38UG91</accession>
<dbReference type="Proteomes" id="UP001163846">
    <property type="component" value="Unassembled WGS sequence"/>
</dbReference>
<dbReference type="PROSITE" id="PS51471">
    <property type="entry name" value="FE2OG_OXY"/>
    <property type="match status" value="1"/>
</dbReference>
<dbReference type="InterPro" id="IPR050231">
    <property type="entry name" value="Iron_ascorbate_oxido_reductase"/>
</dbReference>
<dbReference type="AlphaFoldDB" id="A0AA38UG91"/>
<protein>
    <recommendedName>
        <fullName evidence="2">Fe2OG dioxygenase domain-containing protein</fullName>
    </recommendedName>
</protein>
<dbReference type="Gene3D" id="2.60.120.330">
    <property type="entry name" value="B-lactam Antibiotic, Isopenicillin N Synthase, Chain"/>
    <property type="match status" value="1"/>
</dbReference>
<comment type="similarity">
    <text evidence="1">Belongs to the iron/ascorbate-dependent oxidoreductase family.</text>
</comment>
<organism evidence="3 4">
    <name type="scientific">Lentinula raphanica</name>
    <dbReference type="NCBI Taxonomy" id="153919"/>
    <lineage>
        <taxon>Eukaryota</taxon>
        <taxon>Fungi</taxon>
        <taxon>Dikarya</taxon>
        <taxon>Basidiomycota</taxon>
        <taxon>Agaricomycotina</taxon>
        <taxon>Agaricomycetes</taxon>
        <taxon>Agaricomycetidae</taxon>
        <taxon>Agaricales</taxon>
        <taxon>Marasmiineae</taxon>
        <taxon>Omphalotaceae</taxon>
        <taxon>Lentinula</taxon>
    </lineage>
</organism>
<evidence type="ECO:0000313" key="3">
    <source>
        <dbReference type="EMBL" id="KAJ3840642.1"/>
    </source>
</evidence>
<gene>
    <name evidence="3" type="ORF">F5878DRAFT_659221</name>
</gene>
<keyword evidence="1" id="KW-0479">Metal-binding</keyword>
<evidence type="ECO:0000313" key="4">
    <source>
        <dbReference type="Proteomes" id="UP001163846"/>
    </source>
</evidence>
<keyword evidence="1" id="KW-0560">Oxidoreductase</keyword>
<dbReference type="PANTHER" id="PTHR47990">
    <property type="entry name" value="2-OXOGLUTARATE (2OG) AND FE(II)-DEPENDENT OXYGENASE SUPERFAMILY PROTEIN-RELATED"/>
    <property type="match status" value="1"/>
</dbReference>
<dbReference type="GO" id="GO:0016491">
    <property type="term" value="F:oxidoreductase activity"/>
    <property type="evidence" value="ECO:0007669"/>
    <property type="project" value="UniProtKB-KW"/>
</dbReference>
<evidence type="ECO:0000256" key="1">
    <source>
        <dbReference type="RuleBase" id="RU003682"/>
    </source>
</evidence>
<evidence type="ECO:0000259" key="2">
    <source>
        <dbReference type="PROSITE" id="PS51471"/>
    </source>
</evidence>
<dbReference type="SUPFAM" id="SSF51197">
    <property type="entry name" value="Clavaminate synthase-like"/>
    <property type="match status" value="1"/>
</dbReference>